<gene>
    <name evidence="2" type="ORF">BpHYR1_004885</name>
</gene>
<evidence type="ECO:0000313" key="2">
    <source>
        <dbReference type="EMBL" id="RNA25806.1"/>
    </source>
</evidence>
<feature type="compositionally biased region" description="Polar residues" evidence="1">
    <location>
        <begin position="686"/>
        <end position="702"/>
    </location>
</feature>
<feature type="compositionally biased region" description="Polar residues" evidence="1">
    <location>
        <begin position="350"/>
        <end position="379"/>
    </location>
</feature>
<feature type="region of interest" description="Disordered" evidence="1">
    <location>
        <begin position="243"/>
        <end position="379"/>
    </location>
</feature>
<evidence type="ECO:0000256" key="1">
    <source>
        <dbReference type="SAM" id="MobiDB-lite"/>
    </source>
</evidence>
<feature type="compositionally biased region" description="Low complexity" evidence="1">
    <location>
        <begin position="134"/>
        <end position="148"/>
    </location>
</feature>
<dbReference type="EMBL" id="REGN01002851">
    <property type="protein sequence ID" value="RNA25806.1"/>
    <property type="molecule type" value="Genomic_DNA"/>
</dbReference>
<feature type="compositionally biased region" description="Polar residues" evidence="1">
    <location>
        <begin position="267"/>
        <end position="320"/>
    </location>
</feature>
<comment type="caution">
    <text evidence="2">The sequence shown here is derived from an EMBL/GenBank/DDBJ whole genome shotgun (WGS) entry which is preliminary data.</text>
</comment>
<dbReference type="AlphaFoldDB" id="A0A3M7RQH8"/>
<protein>
    <submittedName>
        <fullName evidence="2">Uncharacterized protein</fullName>
    </submittedName>
</protein>
<dbReference type="Proteomes" id="UP000276133">
    <property type="component" value="Unassembled WGS sequence"/>
</dbReference>
<feature type="compositionally biased region" description="Polar residues" evidence="1">
    <location>
        <begin position="188"/>
        <end position="204"/>
    </location>
</feature>
<feature type="compositionally biased region" description="Polar residues" evidence="1">
    <location>
        <begin position="103"/>
        <end position="118"/>
    </location>
</feature>
<reference evidence="2 3" key="1">
    <citation type="journal article" date="2018" name="Sci. Rep.">
        <title>Genomic signatures of local adaptation to the degree of environmental predictability in rotifers.</title>
        <authorList>
            <person name="Franch-Gras L."/>
            <person name="Hahn C."/>
            <person name="Garcia-Roger E.M."/>
            <person name="Carmona M.J."/>
            <person name="Serra M."/>
            <person name="Gomez A."/>
        </authorList>
    </citation>
    <scope>NUCLEOTIDE SEQUENCE [LARGE SCALE GENOMIC DNA]</scope>
    <source>
        <strain evidence="2">HYR1</strain>
    </source>
</reference>
<feature type="region of interest" description="Disordered" evidence="1">
    <location>
        <begin position="101"/>
        <end position="150"/>
    </location>
</feature>
<dbReference type="OrthoDB" id="10502576at2759"/>
<evidence type="ECO:0000313" key="3">
    <source>
        <dbReference type="Proteomes" id="UP000276133"/>
    </source>
</evidence>
<feature type="region of interest" description="Disordered" evidence="1">
    <location>
        <begin position="186"/>
        <end position="209"/>
    </location>
</feature>
<organism evidence="2 3">
    <name type="scientific">Brachionus plicatilis</name>
    <name type="common">Marine rotifer</name>
    <name type="synonym">Brachionus muelleri</name>
    <dbReference type="NCBI Taxonomy" id="10195"/>
    <lineage>
        <taxon>Eukaryota</taxon>
        <taxon>Metazoa</taxon>
        <taxon>Spiralia</taxon>
        <taxon>Gnathifera</taxon>
        <taxon>Rotifera</taxon>
        <taxon>Eurotatoria</taxon>
        <taxon>Monogononta</taxon>
        <taxon>Pseudotrocha</taxon>
        <taxon>Ploima</taxon>
        <taxon>Brachionidae</taxon>
        <taxon>Brachionus</taxon>
    </lineage>
</organism>
<keyword evidence="3" id="KW-1185">Reference proteome</keyword>
<feature type="compositionally biased region" description="Polar residues" evidence="1">
    <location>
        <begin position="715"/>
        <end position="726"/>
    </location>
</feature>
<feature type="compositionally biased region" description="Basic and acidic residues" evidence="1">
    <location>
        <begin position="248"/>
        <end position="266"/>
    </location>
</feature>
<feature type="region of interest" description="Disordered" evidence="1">
    <location>
        <begin position="683"/>
        <end position="726"/>
    </location>
</feature>
<accession>A0A3M7RQH8</accession>
<name>A0A3M7RQH8_BRAPC</name>
<proteinExistence type="predicted"/>
<sequence length="863" mass="98171">MYEEDVENMTPYELALSSKSDECKNFVLECLKPVQQLEEKENMPCWFKLSRTKRFKFKIACKSFIGNLFGLENYWKKSFFHTYRDDDTIWTKSHSVPDAFHKSFSSEQNDSQDDTLNNLDDESECSLSSNDLRNSISNNTSSQTSATNRKINLRRIGSMLRLKRAKDINHEPAYLYRQKFRPAPVSLPEQSKITGFKNEPTSQPENEDDLNDSVIDEFINHVQNNSIKQSEKTSTTTVAQCLNNTRASRYDQHKELKQNEKKEDGQSQKTNSPPKKSETSNLGIILKNSLSSSRETTPTIIRLSRSGTPTPLLQSVTQTRVVPENENADHSSKINLLNQRRVSSKEKSKSPNPLVNKQPLVKSNSDNSNFVKRRNASTARRYSLTREEKKFEDTKIRRQSLNNYSKVSSTDFSHANAVTQIYEPEPDYWDVPYSNNINHISRTNIKIEQAEQREAAVSLAQVILKSVKESIKQNDNKHYNENIIVSETVHIISDHKEIKSVESANENKCESVYNVIEDGEKLTEFKTSLKIEPLSDQSASFVSVFDDLPQPPSQSFLKMTQMELECTELELNGCPGDPSHLPPPPPPLPTSAIPATPPALALNINAETLLMAKNNLKLKSTKAESKAKENSKLLENKDLKKNFFLLQEIQNHRLYNTKKDYVLEYLDRNTNLVPSVSYSPCSSGSTLGKMQSGNRSLSNSELNKAEDEDKVNCMPASQSPAHHSISPLQCTPVSNYERFPHLKNKNALNQNKFYACGSYLANKRAQSSIPVNRNSLALSQPANGRSFSVERTSIVEPDQRSVHESNNNNNSCVIIIDKNEKIDTKNEPEQTKESNNLVHFKKFRQIIPQEKIESELDRVFRNR</sequence>